<dbReference type="GO" id="GO:0016301">
    <property type="term" value="F:kinase activity"/>
    <property type="evidence" value="ECO:0007669"/>
    <property type="project" value="UniProtKB-KW"/>
</dbReference>
<evidence type="ECO:0000256" key="10">
    <source>
        <dbReference type="ARBA" id="ARBA00022842"/>
    </source>
</evidence>
<feature type="domain" description="Pyruvate kinase barrel" evidence="14">
    <location>
        <begin position="24"/>
        <end position="343"/>
    </location>
</feature>
<dbReference type="Proteomes" id="UP001295684">
    <property type="component" value="Unassembled WGS sequence"/>
</dbReference>
<reference evidence="16" key="1">
    <citation type="submission" date="2023-07" db="EMBL/GenBank/DDBJ databases">
        <authorList>
            <consortium name="AG Swart"/>
            <person name="Singh M."/>
            <person name="Singh A."/>
            <person name="Seah K."/>
            <person name="Emmerich C."/>
        </authorList>
    </citation>
    <scope>NUCLEOTIDE SEQUENCE</scope>
    <source>
        <strain evidence="16">DP1</strain>
    </source>
</reference>
<dbReference type="InterPro" id="IPR036918">
    <property type="entry name" value="Pyrv_Knase_C_sf"/>
</dbReference>
<proteinExistence type="inferred from homology"/>
<keyword evidence="6" id="KW-0479">Metal-binding</keyword>
<dbReference type="GO" id="GO:0004743">
    <property type="term" value="F:pyruvate kinase activity"/>
    <property type="evidence" value="ECO:0007669"/>
    <property type="project" value="UniProtKB-EC"/>
</dbReference>
<dbReference type="PRINTS" id="PR01050">
    <property type="entry name" value="PYRUVTKNASE"/>
</dbReference>
<keyword evidence="12" id="KW-0670">Pyruvate</keyword>
<comment type="caution">
    <text evidence="16">The sequence shown here is derived from an EMBL/GenBank/DDBJ whole genome shotgun (WGS) entry which is preliminary data.</text>
</comment>
<comment type="cofactor">
    <cofactor evidence="1">
        <name>K(+)</name>
        <dbReference type="ChEBI" id="CHEBI:29103"/>
    </cofactor>
</comment>
<gene>
    <name evidence="16" type="ORF">ECRASSUSDP1_LOCUS8684</name>
</gene>
<evidence type="ECO:0000256" key="9">
    <source>
        <dbReference type="ARBA" id="ARBA00022840"/>
    </source>
</evidence>
<evidence type="ECO:0000259" key="15">
    <source>
        <dbReference type="Pfam" id="PF02887"/>
    </source>
</evidence>
<dbReference type="SUPFAM" id="SSF52935">
    <property type="entry name" value="PK C-terminal domain-like"/>
    <property type="match status" value="1"/>
</dbReference>
<organism evidence="16 17">
    <name type="scientific">Euplotes crassus</name>
    <dbReference type="NCBI Taxonomy" id="5936"/>
    <lineage>
        <taxon>Eukaryota</taxon>
        <taxon>Sar</taxon>
        <taxon>Alveolata</taxon>
        <taxon>Ciliophora</taxon>
        <taxon>Intramacronucleata</taxon>
        <taxon>Spirotrichea</taxon>
        <taxon>Hypotrichia</taxon>
        <taxon>Euplotida</taxon>
        <taxon>Euplotidae</taxon>
        <taxon>Moneuplotes</taxon>
    </lineage>
</organism>
<dbReference type="EMBL" id="CAMPGE010008504">
    <property type="protein sequence ID" value="CAI2367401.1"/>
    <property type="molecule type" value="Genomic_DNA"/>
</dbReference>
<dbReference type="InterPro" id="IPR015813">
    <property type="entry name" value="Pyrv/PenolPyrv_kinase-like_dom"/>
</dbReference>
<evidence type="ECO:0000256" key="8">
    <source>
        <dbReference type="ARBA" id="ARBA00022777"/>
    </source>
</evidence>
<keyword evidence="5 13" id="KW-0808">Transferase</keyword>
<evidence type="ECO:0000256" key="7">
    <source>
        <dbReference type="ARBA" id="ARBA00022741"/>
    </source>
</evidence>
<comment type="similarity">
    <text evidence="3 13">Belongs to the pyruvate kinase family.</text>
</comment>
<evidence type="ECO:0000256" key="11">
    <source>
        <dbReference type="ARBA" id="ARBA00023152"/>
    </source>
</evidence>
<dbReference type="InterPro" id="IPR015793">
    <property type="entry name" value="Pyrv_Knase_brl"/>
</dbReference>
<dbReference type="PANTHER" id="PTHR11817">
    <property type="entry name" value="PYRUVATE KINASE"/>
    <property type="match status" value="1"/>
</dbReference>
<name>A0AAD1UDU6_EUPCR</name>
<dbReference type="Gene3D" id="3.40.1380.20">
    <property type="entry name" value="Pyruvate kinase, C-terminal domain"/>
    <property type="match status" value="1"/>
</dbReference>
<keyword evidence="8 13" id="KW-0418">Kinase</keyword>
<dbReference type="GO" id="GO:0000287">
    <property type="term" value="F:magnesium ion binding"/>
    <property type="evidence" value="ECO:0007669"/>
    <property type="project" value="InterPro"/>
</dbReference>
<dbReference type="GO" id="GO:0030955">
    <property type="term" value="F:potassium ion binding"/>
    <property type="evidence" value="ECO:0007669"/>
    <property type="project" value="InterPro"/>
</dbReference>
<dbReference type="InterPro" id="IPR015806">
    <property type="entry name" value="Pyrv_Knase_insert_dom_sf"/>
</dbReference>
<evidence type="ECO:0000256" key="6">
    <source>
        <dbReference type="ARBA" id="ARBA00022723"/>
    </source>
</evidence>
<comment type="catalytic activity">
    <reaction evidence="13">
        <text>pyruvate + ATP = phosphoenolpyruvate + ADP + H(+)</text>
        <dbReference type="Rhea" id="RHEA:18157"/>
        <dbReference type="ChEBI" id="CHEBI:15361"/>
        <dbReference type="ChEBI" id="CHEBI:15378"/>
        <dbReference type="ChEBI" id="CHEBI:30616"/>
        <dbReference type="ChEBI" id="CHEBI:58702"/>
        <dbReference type="ChEBI" id="CHEBI:456216"/>
        <dbReference type="EC" id="2.7.1.40"/>
    </reaction>
</comment>
<comment type="pathway">
    <text evidence="2 13">Carbohydrate degradation; glycolysis; pyruvate from D-glyceraldehyde 3-phosphate: step 5/5.</text>
</comment>
<keyword evidence="9" id="KW-0067">ATP-binding</keyword>
<dbReference type="EC" id="2.7.1.40" evidence="4 13"/>
<dbReference type="InterPro" id="IPR001697">
    <property type="entry name" value="Pyr_Knase"/>
</dbReference>
<evidence type="ECO:0000256" key="4">
    <source>
        <dbReference type="ARBA" id="ARBA00012142"/>
    </source>
</evidence>
<evidence type="ECO:0000256" key="12">
    <source>
        <dbReference type="ARBA" id="ARBA00023317"/>
    </source>
</evidence>
<dbReference type="Gene3D" id="2.40.33.10">
    <property type="entry name" value="PK beta-barrel domain-like"/>
    <property type="match status" value="1"/>
</dbReference>
<evidence type="ECO:0000256" key="3">
    <source>
        <dbReference type="ARBA" id="ARBA00008663"/>
    </source>
</evidence>
<dbReference type="Pfam" id="PF02887">
    <property type="entry name" value="PK_C"/>
    <property type="match status" value="1"/>
</dbReference>
<evidence type="ECO:0000313" key="17">
    <source>
        <dbReference type="Proteomes" id="UP001295684"/>
    </source>
</evidence>
<dbReference type="Pfam" id="PF00224">
    <property type="entry name" value="PK"/>
    <property type="match status" value="1"/>
</dbReference>
<dbReference type="SUPFAM" id="SSF51621">
    <property type="entry name" value="Phosphoenolpyruvate/pyruvate domain"/>
    <property type="match status" value="1"/>
</dbReference>
<evidence type="ECO:0000256" key="13">
    <source>
        <dbReference type="RuleBase" id="RU000504"/>
    </source>
</evidence>
<sequence length="502" mass="56307">MDKANVAKEDLVKVVEEEGESKGIVVATLGKACSEAETLIKMIDSGMNYVRIRLCQNNSSDSNESILDCLHETFKYRPHKKCKLLVDIRGRDITIGAFEDNQSFVDVDIGEDIEIYVDVEGTTPSTKSKLVTPELNIDRLLRKGDLVYIGDGSIKCSVLSNEDGTIMLRTKSEGRVYEYSSIIIPDKHSSLSIIQERDIKDLEELSKNHKIDYISIPYCQTDEDVKVVRRLLPFLEQTIIMAKIEDKNTKVFREADGVIIQRRALGLSIVSEKLFALQNFLIEQCKLNAKPVLVANEIIESMMDGAQPLRSEIADIQNSLVEGVDGVILERETSHGMHPVEAVAAVSSTISEAKSLVDPDKKYDTLLSVCDYEDKDELLVMNLAKIILDKDREPIDYILTLSKQGKIARLLSKYSLPVEVMACCTDSKIVKQLNLISGIKSVKVPNYTTKLLGPDHLLNIIIRTNKSMGLGKEGNWIVVFRSKEKDGSQDETDHYFKFVKIQ</sequence>
<dbReference type="InterPro" id="IPR015795">
    <property type="entry name" value="Pyrv_Knase_C"/>
</dbReference>
<dbReference type="InterPro" id="IPR040442">
    <property type="entry name" value="Pyrv_kinase-like_dom_sf"/>
</dbReference>
<evidence type="ECO:0000259" key="14">
    <source>
        <dbReference type="Pfam" id="PF00224"/>
    </source>
</evidence>
<dbReference type="AlphaFoldDB" id="A0AAD1UDU6"/>
<accession>A0AAD1UDU6</accession>
<keyword evidence="11 13" id="KW-0324">Glycolysis</keyword>
<protein>
    <recommendedName>
        <fullName evidence="4 13">Pyruvate kinase</fullName>
        <ecNumber evidence="4 13">2.7.1.40</ecNumber>
    </recommendedName>
</protein>
<keyword evidence="7" id="KW-0547">Nucleotide-binding</keyword>
<dbReference type="SUPFAM" id="SSF50800">
    <property type="entry name" value="PK beta-barrel domain-like"/>
    <property type="match status" value="1"/>
</dbReference>
<evidence type="ECO:0000256" key="1">
    <source>
        <dbReference type="ARBA" id="ARBA00001958"/>
    </source>
</evidence>
<keyword evidence="17" id="KW-1185">Reference proteome</keyword>
<evidence type="ECO:0000256" key="2">
    <source>
        <dbReference type="ARBA" id="ARBA00004997"/>
    </source>
</evidence>
<dbReference type="InterPro" id="IPR011037">
    <property type="entry name" value="Pyrv_Knase-like_insert_dom_sf"/>
</dbReference>
<evidence type="ECO:0000313" key="16">
    <source>
        <dbReference type="EMBL" id="CAI2367401.1"/>
    </source>
</evidence>
<dbReference type="Gene3D" id="3.20.20.60">
    <property type="entry name" value="Phosphoenolpyruvate-binding domains"/>
    <property type="match status" value="1"/>
</dbReference>
<feature type="domain" description="Pyruvate kinase C-terminal" evidence="15">
    <location>
        <begin position="395"/>
        <end position="484"/>
    </location>
</feature>
<evidence type="ECO:0000256" key="5">
    <source>
        <dbReference type="ARBA" id="ARBA00022679"/>
    </source>
</evidence>
<keyword evidence="10 13" id="KW-0460">Magnesium</keyword>
<dbReference type="GO" id="GO:0005524">
    <property type="term" value="F:ATP binding"/>
    <property type="evidence" value="ECO:0007669"/>
    <property type="project" value="UniProtKB-KW"/>
</dbReference>